<organism evidence="14">
    <name type="scientific">Oppiella nova</name>
    <dbReference type="NCBI Taxonomy" id="334625"/>
    <lineage>
        <taxon>Eukaryota</taxon>
        <taxon>Metazoa</taxon>
        <taxon>Ecdysozoa</taxon>
        <taxon>Arthropoda</taxon>
        <taxon>Chelicerata</taxon>
        <taxon>Arachnida</taxon>
        <taxon>Acari</taxon>
        <taxon>Acariformes</taxon>
        <taxon>Sarcoptiformes</taxon>
        <taxon>Oribatida</taxon>
        <taxon>Brachypylina</taxon>
        <taxon>Oppioidea</taxon>
        <taxon>Oppiidae</taxon>
        <taxon>Oppiella</taxon>
    </lineage>
</organism>
<dbReference type="Pfam" id="PF00067">
    <property type="entry name" value="p450"/>
    <property type="match status" value="1"/>
</dbReference>
<evidence type="ECO:0000256" key="13">
    <source>
        <dbReference type="RuleBase" id="RU000461"/>
    </source>
</evidence>
<evidence type="ECO:0008006" key="16">
    <source>
        <dbReference type="Google" id="ProtNLM"/>
    </source>
</evidence>
<dbReference type="GO" id="GO:0020037">
    <property type="term" value="F:heme binding"/>
    <property type="evidence" value="ECO:0007669"/>
    <property type="project" value="InterPro"/>
</dbReference>
<dbReference type="Gene3D" id="1.10.630.10">
    <property type="entry name" value="Cytochrome P450"/>
    <property type="match status" value="1"/>
</dbReference>
<dbReference type="GO" id="GO:0005789">
    <property type="term" value="C:endoplasmic reticulum membrane"/>
    <property type="evidence" value="ECO:0007669"/>
    <property type="project" value="UniProtKB-SubCell"/>
</dbReference>
<dbReference type="InterPro" id="IPR036396">
    <property type="entry name" value="Cyt_P450_sf"/>
</dbReference>
<evidence type="ECO:0000256" key="1">
    <source>
        <dbReference type="ARBA" id="ARBA00001971"/>
    </source>
</evidence>
<dbReference type="PRINTS" id="PR00463">
    <property type="entry name" value="EP450I"/>
</dbReference>
<sequence length="458" mass="53193">MRLNDGPKFVMSTYYGATPVLNITDPDIIKDVMVKDFNVFPNRHSFFDVDSFWSKNIFSLEDNDWRRVRSIVTPVLSTTRVRQLCPIVSQCVRQLVDDLSTGARSDSHVIDVSQYYKKYVIDSILRCFFRIKLDASDKISDEFVGNYEKFLNYNKWKLLSLEIFDGFFAKLFAIKSPIDESIKEFCVKLCKELINEYKTSGMANLKERDQYFIHTLINLSIDNNNEERHTVLKNKYLTEEEVIENSAIFLNAGYESSSNILLSTTYELARNPGVQQKLYEEVVGIINEDRDGNDITDYYEALPKLKYMDAVIMEVIRLYITSEPLKRLSNSRYTFRKIGLTIDKGTRVEIPTQAINTCDEYFPDATQFIPERFMDREANHQYPNLPFGSGPRGCLGKVWAVMQLKLCLVGVIRRYRFASCDIMADNIEWKLNLFGNRNKQMFVKIAERLSSEADFVIV</sequence>
<evidence type="ECO:0000256" key="7">
    <source>
        <dbReference type="ARBA" id="ARBA00022848"/>
    </source>
</evidence>
<name>A0A7R9LKD2_9ACAR</name>
<dbReference type="PROSITE" id="PS00086">
    <property type="entry name" value="CYTOCHROME_P450"/>
    <property type="match status" value="1"/>
</dbReference>
<dbReference type="InterPro" id="IPR001128">
    <property type="entry name" value="Cyt_P450"/>
</dbReference>
<keyword evidence="7" id="KW-0492">Microsome</keyword>
<comment type="similarity">
    <text evidence="4 13">Belongs to the cytochrome P450 family.</text>
</comment>
<dbReference type="GO" id="GO:0008395">
    <property type="term" value="F:steroid hydroxylase activity"/>
    <property type="evidence" value="ECO:0007669"/>
    <property type="project" value="TreeGrafter"/>
</dbReference>
<dbReference type="Proteomes" id="UP000728032">
    <property type="component" value="Unassembled WGS sequence"/>
</dbReference>
<dbReference type="EMBL" id="OC915947">
    <property type="protein sequence ID" value="CAD7642557.1"/>
    <property type="molecule type" value="Genomic_DNA"/>
</dbReference>
<evidence type="ECO:0000313" key="14">
    <source>
        <dbReference type="EMBL" id="CAD7642557.1"/>
    </source>
</evidence>
<keyword evidence="7" id="KW-0256">Endoplasmic reticulum</keyword>
<evidence type="ECO:0000256" key="6">
    <source>
        <dbReference type="ARBA" id="ARBA00022723"/>
    </source>
</evidence>
<proteinExistence type="inferred from homology"/>
<protein>
    <recommendedName>
        <fullName evidence="16">Cytochrome P450</fullName>
    </recommendedName>
</protein>
<dbReference type="FunFam" id="1.10.630.10:FF:000182">
    <property type="entry name" value="Cytochrome P450 3A4"/>
    <property type="match status" value="1"/>
</dbReference>
<keyword evidence="9 12" id="KW-0408">Iron</keyword>
<dbReference type="GO" id="GO:0005506">
    <property type="term" value="F:iron ion binding"/>
    <property type="evidence" value="ECO:0007669"/>
    <property type="project" value="InterPro"/>
</dbReference>
<gene>
    <name evidence="14" type="ORF">ONB1V03_LOCUS3656</name>
</gene>
<dbReference type="PANTHER" id="PTHR24302:SF15">
    <property type="entry name" value="FATTY-ACID PEROXYGENASE"/>
    <property type="match status" value="1"/>
</dbReference>
<dbReference type="AlphaFoldDB" id="A0A7R9LKD2"/>
<reference evidence="14" key="1">
    <citation type="submission" date="2020-11" db="EMBL/GenBank/DDBJ databases">
        <authorList>
            <person name="Tran Van P."/>
        </authorList>
    </citation>
    <scope>NUCLEOTIDE SEQUENCE</scope>
</reference>
<dbReference type="GO" id="GO:0016705">
    <property type="term" value="F:oxidoreductase activity, acting on paired donors, with incorporation or reduction of molecular oxygen"/>
    <property type="evidence" value="ECO:0007669"/>
    <property type="project" value="InterPro"/>
</dbReference>
<comment type="cofactor">
    <cofactor evidence="1 12">
        <name>heme</name>
        <dbReference type="ChEBI" id="CHEBI:30413"/>
    </cofactor>
</comment>
<dbReference type="OrthoDB" id="2789670at2759"/>
<evidence type="ECO:0000256" key="5">
    <source>
        <dbReference type="ARBA" id="ARBA00022617"/>
    </source>
</evidence>
<dbReference type="PRINTS" id="PR00385">
    <property type="entry name" value="P450"/>
</dbReference>
<evidence type="ECO:0000256" key="10">
    <source>
        <dbReference type="ARBA" id="ARBA00023033"/>
    </source>
</evidence>
<accession>A0A7R9LKD2</accession>
<comment type="subcellular location">
    <subcellularLocation>
        <location evidence="3">Endoplasmic reticulum membrane</location>
        <topology evidence="3">Peripheral membrane protein</topology>
    </subcellularLocation>
    <subcellularLocation>
        <location evidence="2">Microsome membrane</location>
        <topology evidence="2">Peripheral membrane protein</topology>
    </subcellularLocation>
</comment>
<evidence type="ECO:0000256" key="8">
    <source>
        <dbReference type="ARBA" id="ARBA00023002"/>
    </source>
</evidence>
<keyword evidence="15" id="KW-1185">Reference proteome</keyword>
<dbReference type="SUPFAM" id="SSF48264">
    <property type="entry name" value="Cytochrome P450"/>
    <property type="match status" value="1"/>
</dbReference>
<dbReference type="EMBL" id="CAJPVJ010001122">
    <property type="protein sequence ID" value="CAG2164096.1"/>
    <property type="molecule type" value="Genomic_DNA"/>
</dbReference>
<evidence type="ECO:0000256" key="9">
    <source>
        <dbReference type="ARBA" id="ARBA00023004"/>
    </source>
</evidence>
<dbReference type="InterPro" id="IPR002401">
    <property type="entry name" value="Cyt_P450_E_grp-I"/>
</dbReference>
<comment type="function">
    <text evidence="11">Cytochromes P450 are a group of heme-thiolate monooxygenases. They oxidize a variety of structurally unrelated compounds, including steroids, fatty acids, and xenobiotics.</text>
</comment>
<evidence type="ECO:0000256" key="11">
    <source>
        <dbReference type="ARBA" id="ARBA00043906"/>
    </source>
</evidence>
<keyword evidence="10 13" id="KW-0503">Monooxygenase</keyword>
<keyword evidence="5 12" id="KW-0349">Heme</keyword>
<evidence type="ECO:0000256" key="3">
    <source>
        <dbReference type="ARBA" id="ARBA00004406"/>
    </source>
</evidence>
<evidence type="ECO:0000256" key="4">
    <source>
        <dbReference type="ARBA" id="ARBA00010617"/>
    </source>
</evidence>
<dbReference type="PANTHER" id="PTHR24302">
    <property type="entry name" value="CYTOCHROME P450 FAMILY 3"/>
    <property type="match status" value="1"/>
</dbReference>
<keyword evidence="6 12" id="KW-0479">Metal-binding</keyword>
<keyword evidence="8 13" id="KW-0560">Oxidoreductase</keyword>
<evidence type="ECO:0000256" key="2">
    <source>
        <dbReference type="ARBA" id="ARBA00004174"/>
    </source>
</evidence>
<evidence type="ECO:0000256" key="12">
    <source>
        <dbReference type="PIRSR" id="PIRSR602401-1"/>
    </source>
</evidence>
<dbReference type="InterPro" id="IPR050705">
    <property type="entry name" value="Cytochrome_P450_3A"/>
</dbReference>
<evidence type="ECO:0000313" key="15">
    <source>
        <dbReference type="Proteomes" id="UP000728032"/>
    </source>
</evidence>
<dbReference type="InterPro" id="IPR017972">
    <property type="entry name" value="Cyt_P450_CS"/>
</dbReference>
<feature type="binding site" description="axial binding residue" evidence="12">
    <location>
        <position position="394"/>
    </location>
    <ligand>
        <name>heme</name>
        <dbReference type="ChEBI" id="CHEBI:30413"/>
    </ligand>
    <ligandPart>
        <name>Fe</name>
        <dbReference type="ChEBI" id="CHEBI:18248"/>
    </ligandPart>
</feature>